<dbReference type="HOGENOM" id="CLU_009583_21_0_9"/>
<dbReference type="STRING" id="336988.NT96_07665"/>
<dbReference type="Gene3D" id="3.40.50.2000">
    <property type="entry name" value="Glycogen Phosphorylase B"/>
    <property type="match status" value="3"/>
</dbReference>
<evidence type="ECO:0000256" key="1">
    <source>
        <dbReference type="ARBA" id="ARBA00022676"/>
    </source>
</evidence>
<protein>
    <submittedName>
        <fullName evidence="4">Poly(Glycerol-phosphate) alpha-glucosyltransferase</fullName>
    </submittedName>
</protein>
<keyword evidence="5" id="KW-1185">Reference proteome</keyword>
<sequence length="550" mass="62586">MIFFINANMQKNKSGIEHAELKRADLFRHHQTAFKVLLRDWSPTLHQDLADSSLSDDEVINLFDYFQGTEKVNGQVVSPRSVDLGCSVDFYEDDPANNRLLAFQKVPDIQGGAAKQKLLARINYFADSKPRRVRSTELFDAFGNLYAVDFYDTRGFVSMTQWYSPDNKIANEAWQTLDGRPVIEAFHKFNAIGEQSLSSWRLCDPDGSIRIFDNLDQLYKHFLDLINAAYFSPKEANIFILDRSDLGDWALTELKQPAYTALHLHNSQTVNPNDEQHALLNNHYEYSLWQANSYDAIISATAKQSHDIQARFKPQVPCFTIPVGVIPDAHFQSQTIKMAQRQPHSVIALARIAPEKQLDQLVKAIAIAQKQVPDITLDLYGYRDASNNYEAYREIVAVIKENQLEKQVYVHEYTTQGNQIEQQAQVFAVTSAMEGFNLSLMEGLAQGDVGLTYDVNYGPNELVVDGKNGCILPYGDYQALAEKLVWLFQNPDQLQRMSDQAYRLSQRYSEKQVWQAWSALFDDAKRSWPAKLAVYRPAVTDGLGEQGEKI</sequence>
<dbReference type="RefSeq" id="WP_007746035.1">
    <property type="nucleotide sequence ID" value="NZ_CM001398.1"/>
</dbReference>
<dbReference type="OrthoDB" id="570545at2"/>
<keyword evidence="1" id="KW-0328">Glycosyltransferase</keyword>
<keyword evidence="2 4" id="KW-0808">Transferase</keyword>
<dbReference type="eggNOG" id="COG0438">
    <property type="taxonomic scope" value="Bacteria"/>
</dbReference>
<dbReference type="Pfam" id="PF00534">
    <property type="entry name" value="Glycos_transf_1"/>
    <property type="match status" value="1"/>
</dbReference>
<evidence type="ECO:0000259" key="3">
    <source>
        <dbReference type="Pfam" id="PF00534"/>
    </source>
</evidence>
<dbReference type="GO" id="GO:0016757">
    <property type="term" value="F:glycosyltransferase activity"/>
    <property type="evidence" value="ECO:0007669"/>
    <property type="project" value="UniProtKB-KW"/>
</dbReference>
<dbReference type="PANTHER" id="PTHR12526:SF629">
    <property type="entry name" value="TEICHURONIC ACID BIOSYNTHESIS GLYCOSYLTRANSFERASE TUAH-RELATED"/>
    <property type="match status" value="1"/>
</dbReference>
<comment type="caution">
    <text evidence="4">The sequence shown here is derived from an EMBL/GenBank/DDBJ whole genome shotgun (WGS) entry which is preliminary data.</text>
</comment>
<feature type="domain" description="Glycosyl transferase family 1" evidence="3">
    <location>
        <begin position="344"/>
        <end position="503"/>
    </location>
</feature>
<dbReference type="EMBL" id="AFVZ01000001">
    <property type="protein sequence ID" value="EHN59233.1"/>
    <property type="molecule type" value="Genomic_DNA"/>
</dbReference>
<name>G9WIB1_9LACO</name>
<dbReference type="PANTHER" id="PTHR12526">
    <property type="entry name" value="GLYCOSYLTRANSFERASE"/>
    <property type="match status" value="1"/>
</dbReference>
<dbReference type="CDD" id="cd04949">
    <property type="entry name" value="GT4_GtfA-like"/>
    <property type="match status" value="1"/>
</dbReference>
<dbReference type="PATRIC" id="fig|1045004.4.peg.1131"/>
<proteinExistence type="predicted"/>
<dbReference type="Proteomes" id="UP000004959">
    <property type="component" value="Chromosome"/>
</dbReference>
<dbReference type="SUPFAM" id="SSF53756">
    <property type="entry name" value="UDP-Glycosyltransferase/glycogen phosphorylase"/>
    <property type="match status" value="1"/>
</dbReference>
<reference evidence="4 5" key="1">
    <citation type="journal article" date="2012" name="PLoS ONE">
        <title>Functional divergence in the genus oenococcus as predicted by genome sequencing of the newly-described species, Oenococcus kitaharae.</title>
        <authorList>
            <person name="Borneman A.R."/>
            <person name="McCarthy J.M."/>
            <person name="Chambers P.J."/>
            <person name="Bartowsky E.J."/>
        </authorList>
    </citation>
    <scope>NUCLEOTIDE SEQUENCE [LARGE SCALE GENOMIC DNA]</scope>
    <source>
        <strain evidence="5">DSM17330</strain>
    </source>
</reference>
<gene>
    <name evidence="4" type="ORF">OKIT_1134</name>
</gene>
<dbReference type="InterPro" id="IPR001296">
    <property type="entry name" value="Glyco_trans_1"/>
</dbReference>
<evidence type="ECO:0000313" key="4">
    <source>
        <dbReference type="EMBL" id="EHN59233.1"/>
    </source>
</evidence>
<organism evidence="4 5">
    <name type="scientific">Oenococcus kitaharae DSM 17330</name>
    <dbReference type="NCBI Taxonomy" id="1045004"/>
    <lineage>
        <taxon>Bacteria</taxon>
        <taxon>Bacillati</taxon>
        <taxon>Bacillota</taxon>
        <taxon>Bacilli</taxon>
        <taxon>Lactobacillales</taxon>
        <taxon>Lactobacillaceae</taxon>
        <taxon>Oenococcus</taxon>
    </lineage>
</organism>
<evidence type="ECO:0000313" key="5">
    <source>
        <dbReference type="Proteomes" id="UP000004959"/>
    </source>
</evidence>
<accession>G9WIB1</accession>
<dbReference type="AlphaFoldDB" id="G9WIB1"/>
<evidence type="ECO:0000256" key="2">
    <source>
        <dbReference type="ARBA" id="ARBA00022679"/>
    </source>
</evidence>